<feature type="region of interest" description="Disordered" evidence="8">
    <location>
        <begin position="127"/>
        <end position="184"/>
    </location>
</feature>
<sequence>MPCAEHKLTICTPYFNLPAVLVRNIIQLLRDGKQVEIIVGDKTANDFYIPEDQPFKIIGALPYLYEINLRRFLSRLQYYVNTDQLIVRLWKDDDNSYHLKGMWVDDEWMLLTGNNLNPRAWRLDLGKRHSDPRSKAAAGGHAGERAEAHPHPHHGSETLSGSAKYRRLSGESAKTDPPPAADPH</sequence>
<dbReference type="PANTHER" id="PTHR12586:SF1">
    <property type="entry name" value="CDP-DIACYLGLYCEROL--GLYCEROL-3-PHOSPHATE 3-PHOSPHATIDYLTRANSFERASE, MITOCHONDRIAL"/>
    <property type="match status" value="1"/>
</dbReference>
<dbReference type="GO" id="GO:0003882">
    <property type="term" value="F:CDP-diacylglycerol-serine O-phosphatidyltransferase activity"/>
    <property type="evidence" value="ECO:0007669"/>
    <property type="project" value="UniProtKB-EC"/>
</dbReference>
<evidence type="ECO:0000256" key="3">
    <source>
        <dbReference type="ARBA" id="ARBA00022679"/>
    </source>
</evidence>
<feature type="domain" description="PLD phosphodiesterase" evidence="9">
    <location>
        <begin position="93"/>
        <end position="120"/>
    </location>
</feature>
<dbReference type="EMBL" id="UAWN01000005">
    <property type="protein sequence ID" value="SQC09583.1"/>
    <property type="molecule type" value="Genomic_DNA"/>
</dbReference>
<accession>A0A2X3C8R0</accession>
<evidence type="ECO:0000256" key="1">
    <source>
        <dbReference type="ARBA" id="ARBA00010682"/>
    </source>
</evidence>
<dbReference type="EC" id="2.7.8.8" evidence="10"/>
<dbReference type="InterPro" id="IPR016270">
    <property type="entry name" value="PGS1"/>
</dbReference>
<evidence type="ECO:0000313" key="11">
    <source>
        <dbReference type="Proteomes" id="UP000251088"/>
    </source>
</evidence>
<dbReference type="GO" id="GO:0008444">
    <property type="term" value="F:CDP-diacylglycerol-glycerol-3-phosphate 3-phosphatidyltransferase activity"/>
    <property type="evidence" value="ECO:0007669"/>
    <property type="project" value="InterPro"/>
</dbReference>
<keyword evidence="6" id="KW-0594">Phospholipid biosynthesis</keyword>
<evidence type="ECO:0000313" key="10">
    <source>
        <dbReference type="EMBL" id="SQC09583.1"/>
    </source>
</evidence>
<reference evidence="10 11" key="1">
    <citation type="submission" date="2018-06" db="EMBL/GenBank/DDBJ databases">
        <authorList>
            <consortium name="Pathogen Informatics"/>
            <person name="Doyle S."/>
        </authorList>
    </citation>
    <scope>NUCLEOTIDE SEQUENCE [LARGE SCALE GENOMIC DNA]</scope>
    <source>
        <strain evidence="10 11">NCTC9128</strain>
    </source>
</reference>
<evidence type="ECO:0000259" key="9">
    <source>
        <dbReference type="PROSITE" id="PS50035"/>
    </source>
</evidence>
<dbReference type="Pfam" id="PF13091">
    <property type="entry name" value="PLDc_2"/>
    <property type="match status" value="1"/>
</dbReference>
<dbReference type="PROSITE" id="PS50035">
    <property type="entry name" value="PLD"/>
    <property type="match status" value="1"/>
</dbReference>
<evidence type="ECO:0000256" key="8">
    <source>
        <dbReference type="SAM" id="MobiDB-lite"/>
    </source>
</evidence>
<keyword evidence="5" id="KW-0443">Lipid metabolism</keyword>
<feature type="compositionally biased region" description="Basic and acidic residues" evidence="8">
    <location>
        <begin position="142"/>
        <end position="156"/>
    </location>
</feature>
<gene>
    <name evidence="10" type="primary">pssA_1</name>
    <name evidence="10" type="ORF">NCTC9128_01554</name>
</gene>
<keyword evidence="7" id="KW-1208">Phospholipid metabolism</keyword>
<protein>
    <submittedName>
        <fullName evidence="10">CDP-diacylglycerol--serine O-phosphatidyltransferase</fullName>
        <ecNumber evidence="10">2.7.8.8</ecNumber>
    </submittedName>
</protein>
<evidence type="ECO:0000256" key="4">
    <source>
        <dbReference type="ARBA" id="ARBA00022737"/>
    </source>
</evidence>
<dbReference type="PANTHER" id="PTHR12586">
    <property type="entry name" value="CDP-DIACYLGLYCEROL--SERINE O-PHOSPHATIDYLTRANSFERASE"/>
    <property type="match status" value="1"/>
</dbReference>
<evidence type="ECO:0000256" key="7">
    <source>
        <dbReference type="ARBA" id="ARBA00023264"/>
    </source>
</evidence>
<evidence type="ECO:0000256" key="6">
    <source>
        <dbReference type="ARBA" id="ARBA00023209"/>
    </source>
</evidence>
<name>A0A2X3C8R0_KLEPN</name>
<keyword evidence="4" id="KW-0677">Repeat</keyword>
<dbReference type="Gene3D" id="3.30.870.10">
    <property type="entry name" value="Endonuclease Chain A"/>
    <property type="match status" value="1"/>
</dbReference>
<evidence type="ECO:0000256" key="5">
    <source>
        <dbReference type="ARBA" id="ARBA00023098"/>
    </source>
</evidence>
<dbReference type="SMART" id="SM00155">
    <property type="entry name" value="PLDc"/>
    <property type="match status" value="1"/>
</dbReference>
<dbReference type="AlphaFoldDB" id="A0A2X3C8R0"/>
<keyword evidence="2" id="KW-0444">Lipid biosynthesis</keyword>
<evidence type="ECO:0000256" key="2">
    <source>
        <dbReference type="ARBA" id="ARBA00022516"/>
    </source>
</evidence>
<organism evidence="10 11">
    <name type="scientific">Klebsiella pneumoniae</name>
    <dbReference type="NCBI Taxonomy" id="573"/>
    <lineage>
        <taxon>Bacteria</taxon>
        <taxon>Pseudomonadati</taxon>
        <taxon>Pseudomonadota</taxon>
        <taxon>Gammaproteobacteria</taxon>
        <taxon>Enterobacterales</taxon>
        <taxon>Enterobacteriaceae</taxon>
        <taxon>Klebsiella/Raoultella group</taxon>
        <taxon>Klebsiella</taxon>
        <taxon>Klebsiella pneumoniae complex</taxon>
    </lineage>
</organism>
<dbReference type="Proteomes" id="UP000251088">
    <property type="component" value="Unassembled WGS sequence"/>
</dbReference>
<dbReference type="InterPro" id="IPR001736">
    <property type="entry name" value="PLipase_D/transphosphatidylase"/>
</dbReference>
<dbReference type="GO" id="GO:0005829">
    <property type="term" value="C:cytosol"/>
    <property type="evidence" value="ECO:0007669"/>
    <property type="project" value="TreeGrafter"/>
</dbReference>
<dbReference type="InterPro" id="IPR025202">
    <property type="entry name" value="PLD-like_dom"/>
</dbReference>
<keyword evidence="3 10" id="KW-0808">Transferase</keyword>
<comment type="similarity">
    <text evidence="1">Belongs to the CDP-alcohol phosphatidyltransferase class-II family.</text>
</comment>
<proteinExistence type="inferred from homology"/>
<dbReference type="SUPFAM" id="SSF56024">
    <property type="entry name" value="Phospholipase D/nuclease"/>
    <property type="match status" value="1"/>
</dbReference>
<dbReference type="GO" id="GO:0032049">
    <property type="term" value="P:cardiolipin biosynthetic process"/>
    <property type="evidence" value="ECO:0007669"/>
    <property type="project" value="InterPro"/>
</dbReference>